<dbReference type="eggNOG" id="ENOG502TITS">
    <property type="taxonomic scope" value="Eukaryota"/>
</dbReference>
<proteinExistence type="predicted"/>
<name>A0A1I7UVA2_9PELO</name>
<reference evidence="2" key="1">
    <citation type="submission" date="2016-11" db="UniProtKB">
        <authorList>
            <consortium name="WormBaseParasite"/>
        </authorList>
    </citation>
    <scope>IDENTIFICATION</scope>
</reference>
<sequence length="111" mass="12483">MVPGPLGSTPPLPQIILLFQYAPPHTEYIVTVTIPKNYPLSAPILYCKSDPKMKFGFLEKSQWKPCIGIREVLVEACHVVTRRDLAPRLPVLPPLRFQLHTKGPKSPKKDS</sequence>
<accession>A0A1I7UVA2</accession>
<dbReference type="SUPFAM" id="SSF54495">
    <property type="entry name" value="UBC-like"/>
    <property type="match status" value="1"/>
</dbReference>
<protein>
    <submittedName>
        <fullName evidence="2">UBC core domain-containing protein</fullName>
    </submittedName>
</protein>
<organism evidence="1 2">
    <name type="scientific">Caenorhabditis tropicalis</name>
    <dbReference type="NCBI Taxonomy" id="1561998"/>
    <lineage>
        <taxon>Eukaryota</taxon>
        <taxon>Metazoa</taxon>
        <taxon>Ecdysozoa</taxon>
        <taxon>Nematoda</taxon>
        <taxon>Chromadorea</taxon>
        <taxon>Rhabditida</taxon>
        <taxon>Rhabditina</taxon>
        <taxon>Rhabditomorpha</taxon>
        <taxon>Rhabditoidea</taxon>
        <taxon>Rhabditidae</taxon>
        <taxon>Peloderinae</taxon>
        <taxon>Caenorhabditis</taxon>
    </lineage>
</organism>
<dbReference type="Proteomes" id="UP000095282">
    <property type="component" value="Unplaced"/>
</dbReference>
<dbReference type="InterPro" id="IPR016135">
    <property type="entry name" value="UBQ-conjugating_enzyme/RWD"/>
</dbReference>
<evidence type="ECO:0000313" key="1">
    <source>
        <dbReference type="Proteomes" id="UP000095282"/>
    </source>
</evidence>
<dbReference type="AlphaFoldDB" id="A0A1I7UVA2"/>
<keyword evidence="1" id="KW-1185">Reference proteome</keyword>
<evidence type="ECO:0000313" key="2">
    <source>
        <dbReference type="WBParaSite" id="Csp11.Scaffold630.g19694.t1"/>
    </source>
</evidence>
<dbReference type="WBParaSite" id="Csp11.Scaffold630.g19694.t1">
    <property type="protein sequence ID" value="Csp11.Scaffold630.g19694.t1"/>
    <property type="gene ID" value="Csp11.Scaffold630.g19694"/>
</dbReference>